<feature type="region of interest" description="Disordered" evidence="1">
    <location>
        <begin position="1"/>
        <end position="36"/>
    </location>
</feature>
<keyword evidence="2" id="KW-1185">Reference proteome</keyword>
<reference evidence="3" key="1">
    <citation type="submission" date="2017-02" db="UniProtKB">
        <authorList>
            <consortium name="WormBaseParasite"/>
        </authorList>
    </citation>
    <scope>IDENTIFICATION</scope>
</reference>
<accession>A0A0R3RH43</accession>
<evidence type="ECO:0000256" key="1">
    <source>
        <dbReference type="SAM" id="MobiDB-lite"/>
    </source>
</evidence>
<proteinExistence type="predicted"/>
<name>A0A0R3RH43_9BILA</name>
<protein>
    <submittedName>
        <fullName evidence="3">Uncharacterized protein</fullName>
    </submittedName>
</protein>
<feature type="compositionally biased region" description="Basic and acidic residues" evidence="1">
    <location>
        <begin position="1"/>
        <end position="11"/>
    </location>
</feature>
<dbReference type="WBParaSite" id="EEL_0000075001-mRNA-1">
    <property type="protein sequence ID" value="EEL_0000075001-mRNA-1"/>
    <property type="gene ID" value="EEL_0000075001"/>
</dbReference>
<dbReference type="AlphaFoldDB" id="A0A0R3RH43"/>
<evidence type="ECO:0000313" key="3">
    <source>
        <dbReference type="WBParaSite" id="EEL_0000075001-mRNA-1"/>
    </source>
</evidence>
<organism evidence="2 3">
    <name type="scientific">Elaeophora elaphi</name>
    <dbReference type="NCBI Taxonomy" id="1147741"/>
    <lineage>
        <taxon>Eukaryota</taxon>
        <taxon>Metazoa</taxon>
        <taxon>Ecdysozoa</taxon>
        <taxon>Nematoda</taxon>
        <taxon>Chromadorea</taxon>
        <taxon>Rhabditida</taxon>
        <taxon>Spirurina</taxon>
        <taxon>Spiruromorpha</taxon>
        <taxon>Filarioidea</taxon>
        <taxon>Onchocercidae</taxon>
        <taxon>Elaeophora</taxon>
    </lineage>
</organism>
<evidence type="ECO:0000313" key="2">
    <source>
        <dbReference type="Proteomes" id="UP000050640"/>
    </source>
</evidence>
<sequence>MRRIVREDKTTVRSRYVSSPNPLKKETPKPWKATTPLRPVSQGVVSLWLFGL</sequence>
<dbReference type="Proteomes" id="UP000050640">
    <property type="component" value="Unplaced"/>
</dbReference>